<dbReference type="Gene3D" id="2.130.10.10">
    <property type="entry name" value="YVTN repeat-like/Quinoprotein amine dehydrogenase"/>
    <property type="match status" value="1"/>
</dbReference>
<proteinExistence type="predicted"/>
<dbReference type="SUPFAM" id="SSF50978">
    <property type="entry name" value="WD40 repeat-like"/>
    <property type="match status" value="1"/>
</dbReference>
<feature type="region of interest" description="Disordered" evidence="4">
    <location>
        <begin position="16"/>
        <end position="101"/>
    </location>
</feature>
<feature type="region of interest" description="Disordered" evidence="4">
    <location>
        <begin position="643"/>
        <end position="696"/>
    </location>
</feature>
<dbReference type="GO" id="GO:0005634">
    <property type="term" value="C:nucleus"/>
    <property type="evidence" value="ECO:0007669"/>
    <property type="project" value="UniProtKB-SubCell"/>
</dbReference>
<name>A0AAJ0C7L0_9PEZI</name>
<evidence type="ECO:0000256" key="2">
    <source>
        <dbReference type="ARBA" id="ARBA00023163"/>
    </source>
</evidence>
<dbReference type="EMBL" id="MU838998">
    <property type="protein sequence ID" value="KAK1771436.1"/>
    <property type="molecule type" value="Genomic_DNA"/>
</dbReference>
<evidence type="ECO:0000313" key="6">
    <source>
        <dbReference type="Proteomes" id="UP001244011"/>
    </source>
</evidence>
<dbReference type="PANTHER" id="PTHR15052">
    <property type="entry name" value="RNA POLYMERASE III TRANSCRIPTION INITIATION FACTOR COMPLEX SUBUNIT"/>
    <property type="match status" value="1"/>
</dbReference>
<dbReference type="AlphaFoldDB" id="A0AAJ0C7L0"/>
<dbReference type="RefSeq" id="XP_060287649.1">
    <property type="nucleotide sequence ID" value="XM_060422183.1"/>
</dbReference>
<dbReference type="InterPro" id="IPR052416">
    <property type="entry name" value="GTF3C_component"/>
</dbReference>
<organism evidence="5 6">
    <name type="scientific">Phialemonium atrogriseum</name>
    <dbReference type="NCBI Taxonomy" id="1093897"/>
    <lineage>
        <taxon>Eukaryota</taxon>
        <taxon>Fungi</taxon>
        <taxon>Dikarya</taxon>
        <taxon>Ascomycota</taxon>
        <taxon>Pezizomycotina</taxon>
        <taxon>Sordariomycetes</taxon>
        <taxon>Sordariomycetidae</taxon>
        <taxon>Cephalothecales</taxon>
        <taxon>Cephalothecaceae</taxon>
        <taxon>Phialemonium</taxon>
    </lineage>
</organism>
<dbReference type="InterPro" id="IPR036322">
    <property type="entry name" value="WD40_repeat_dom_sf"/>
</dbReference>
<dbReference type="GO" id="GO:0006383">
    <property type="term" value="P:transcription by RNA polymerase III"/>
    <property type="evidence" value="ECO:0007669"/>
    <property type="project" value="TreeGrafter"/>
</dbReference>
<evidence type="ECO:0000256" key="3">
    <source>
        <dbReference type="ARBA" id="ARBA00023242"/>
    </source>
</evidence>
<dbReference type="InterPro" id="IPR015943">
    <property type="entry name" value="WD40/YVTN_repeat-like_dom_sf"/>
</dbReference>
<gene>
    <name evidence="5" type="ORF">QBC33DRAFT_154487</name>
</gene>
<dbReference type="GO" id="GO:0000127">
    <property type="term" value="C:transcription factor TFIIIC complex"/>
    <property type="evidence" value="ECO:0007669"/>
    <property type="project" value="TreeGrafter"/>
</dbReference>
<evidence type="ECO:0000256" key="1">
    <source>
        <dbReference type="ARBA" id="ARBA00004123"/>
    </source>
</evidence>
<feature type="compositionally biased region" description="Low complexity" evidence="4">
    <location>
        <begin position="40"/>
        <end position="52"/>
    </location>
</feature>
<keyword evidence="3" id="KW-0539">Nucleus</keyword>
<feature type="compositionally biased region" description="Basic residues" evidence="4">
    <location>
        <begin position="651"/>
        <end position="672"/>
    </location>
</feature>
<accession>A0AAJ0C7L0</accession>
<evidence type="ECO:0000313" key="5">
    <source>
        <dbReference type="EMBL" id="KAK1771436.1"/>
    </source>
</evidence>
<comment type="caution">
    <text evidence="5">The sequence shown here is derived from an EMBL/GenBank/DDBJ whole genome shotgun (WGS) entry which is preliminary data.</text>
</comment>
<sequence>MQTRRSNKTKRFLDVVLVDSDDEDGWQSPVSNEPGDENFAAGDALGAELGAGADAGGEPEDDDDEDEEFDSDVDDENVGEARRRQTAGTTSAPLRTGKRRRDYHELPVYPLESRILTRVYTGELKRQARNTALRDVMYGPQYECAKLIWDLRDRWLDHPVLPAAVPRKDPMGVLPSPWVPPHFEASQEAAACEWYRNYRADASAVQRSHAMVSKTGQKLIPEAEGDVITLLGPLDGLEEYRLKQGDSIALSSFNLPVDAPGSLGEPPTGWIFDVGGLVLAMDWAPIARGGEQVLALAVIPHSDQAARREGDGDPLQEESSAGSIQFWGFSGEEGTQERLPRPSRRLPKFLAAKCFDWGRPKRLQFCPVPLDGAGICAMLAVLCGDGRARVIEVETLDHSADATQFEWVESPVATLGITDDYNIQATCLTWTGTNRVALGHSDGTVTLWSIHPCQLLQRHAVHTSFVLDISSGYPSQPYLVASVPVGGSPALTDLSQPTSESTFIPSPAIAFQPGLLSWNDHMQGWIGTYPLPGPGATALAFLHARYFVQPRTMTILPSAPMSLSAAGPHPFLLVGCADGSLWSFNALTRLFRLKDEQTVKLKVLEHEFRRPDAFELPDVDGLGPPLRGATRVVQGFRPVVNEDPRVERLREHMRRKKAQKGKTKSGKRRGRPPKNPPGPDAGGGVDGDAGDAAAGDPWVGDPRFVIHEPLTRVAAVAWNPNVDFGCWAAVAFGSGLVRVMDLGVE</sequence>
<keyword evidence="2" id="KW-0804">Transcription</keyword>
<feature type="compositionally biased region" description="Acidic residues" evidence="4">
    <location>
        <begin position="57"/>
        <end position="78"/>
    </location>
</feature>
<dbReference type="Proteomes" id="UP001244011">
    <property type="component" value="Unassembled WGS sequence"/>
</dbReference>
<dbReference type="PANTHER" id="PTHR15052:SF2">
    <property type="entry name" value="GENERAL TRANSCRIPTION FACTOR 3C POLYPEPTIDE 2"/>
    <property type="match status" value="1"/>
</dbReference>
<protein>
    <submittedName>
        <fullName evidence="5">Uncharacterized protein</fullName>
    </submittedName>
</protein>
<reference evidence="5" key="1">
    <citation type="submission" date="2023-06" db="EMBL/GenBank/DDBJ databases">
        <title>Genome-scale phylogeny and comparative genomics of the fungal order Sordariales.</title>
        <authorList>
            <consortium name="Lawrence Berkeley National Laboratory"/>
            <person name="Hensen N."/>
            <person name="Bonometti L."/>
            <person name="Westerberg I."/>
            <person name="Brannstrom I.O."/>
            <person name="Guillou S."/>
            <person name="Cros-Aarteil S."/>
            <person name="Calhoun S."/>
            <person name="Haridas S."/>
            <person name="Kuo A."/>
            <person name="Mondo S."/>
            <person name="Pangilinan J."/>
            <person name="Riley R."/>
            <person name="Labutti K."/>
            <person name="Andreopoulos B."/>
            <person name="Lipzen A."/>
            <person name="Chen C."/>
            <person name="Yanf M."/>
            <person name="Daum C."/>
            <person name="Ng V."/>
            <person name="Clum A."/>
            <person name="Steindorff A."/>
            <person name="Ohm R."/>
            <person name="Martin F."/>
            <person name="Silar P."/>
            <person name="Natvig D."/>
            <person name="Lalanne C."/>
            <person name="Gautier V."/>
            <person name="Ament-Velasquez S.L."/>
            <person name="Kruys A."/>
            <person name="Hutchinson M.I."/>
            <person name="Powell A.J."/>
            <person name="Barry K."/>
            <person name="Miller A.N."/>
            <person name="Grigoriev I.V."/>
            <person name="Debuchy R."/>
            <person name="Gladieux P."/>
            <person name="Thoren M.H."/>
            <person name="Johannesson H."/>
        </authorList>
    </citation>
    <scope>NUCLEOTIDE SEQUENCE</scope>
    <source>
        <strain evidence="5">8032-3</strain>
    </source>
</reference>
<keyword evidence="6" id="KW-1185">Reference proteome</keyword>
<comment type="subcellular location">
    <subcellularLocation>
        <location evidence="1">Nucleus</location>
    </subcellularLocation>
</comment>
<evidence type="ECO:0000256" key="4">
    <source>
        <dbReference type="SAM" id="MobiDB-lite"/>
    </source>
</evidence>
<dbReference type="GeneID" id="85305370"/>